<feature type="domain" description="PAS" evidence="3">
    <location>
        <begin position="16"/>
        <end position="63"/>
    </location>
</feature>
<dbReference type="OrthoDB" id="9765776at2"/>
<dbReference type="PANTHER" id="PTHR24422:SF10">
    <property type="entry name" value="CHEMOTAXIS PROTEIN METHYLTRANSFERASE 2"/>
    <property type="match status" value="1"/>
</dbReference>
<evidence type="ECO:0000259" key="2">
    <source>
        <dbReference type="PROSITE" id="PS50111"/>
    </source>
</evidence>
<dbReference type="Pfam" id="PF00015">
    <property type="entry name" value="MCPsignal"/>
    <property type="match status" value="1"/>
</dbReference>
<dbReference type="InterPro" id="IPR013656">
    <property type="entry name" value="PAS_4"/>
</dbReference>
<dbReference type="NCBIfam" id="TIGR00229">
    <property type="entry name" value="sensory_box"/>
    <property type="match status" value="2"/>
</dbReference>
<dbReference type="STRING" id="680026.AB733_14095"/>
<dbReference type="InterPro" id="IPR004089">
    <property type="entry name" value="MCPsignal_dom"/>
</dbReference>
<sequence length="432" mass="47392">MFSRKLKQQLAAVQSENTQLQSIVSSIQSEMATIEFDLEGRILGANPHFLDIVGYSLSDVVGKHHSAMCFKAFADSAEYRQFWQNLKAGRATHGTFERKNKQGEAIWLEATYFPIKQDGAVVKVMKIASDVTEVKNESIAQQNVLAALNRSQATIEFDPTGIILTANQNFLSTVGYSLEQIRGQHHRMFCDEAFYSDNPTFWQDLAKGHFKSGQFLRKNSYGDNVWLEATYNPILDASGNVVKVIKFASNITEQIKKSEAVAQAADVAYSTSVETAQIAKQGSELLTDSVEVSAKISEQVESTSEQLQLLNTKSQNIEAIVSTIKEIADQTNLLALNAAIEAARAGEQGRGFAVVADEVRQLASRTSQSTSEIAAVVAENRTLTDRVTTSMREVATISNEGMNKIAEVSTVMDEIYTGAENVSQTVMSLSES</sequence>
<dbReference type="SMART" id="SM00086">
    <property type="entry name" value="PAC"/>
    <property type="match status" value="2"/>
</dbReference>
<evidence type="ECO:0000256" key="1">
    <source>
        <dbReference type="PROSITE-ProRule" id="PRU00284"/>
    </source>
</evidence>
<dbReference type="Proteomes" id="UP000240481">
    <property type="component" value="Unassembled WGS sequence"/>
</dbReference>
<evidence type="ECO:0000259" key="4">
    <source>
        <dbReference type="PROSITE" id="PS50113"/>
    </source>
</evidence>
<dbReference type="InterPro" id="IPR035965">
    <property type="entry name" value="PAS-like_dom_sf"/>
</dbReference>
<dbReference type="EMBL" id="PYLZ01000010">
    <property type="protein sequence ID" value="PSW22974.1"/>
    <property type="molecule type" value="Genomic_DNA"/>
</dbReference>
<evidence type="ECO:0000313" key="6">
    <source>
        <dbReference type="Proteomes" id="UP000240481"/>
    </source>
</evidence>
<dbReference type="SMART" id="SM00091">
    <property type="entry name" value="PAS"/>
    <property type="match status" value="2"/>
</dbReference>
<dbReference type="InterPro" id="IPR000014">
    <property type="entry name" value="PAS"/>
</dbReference>
<evidence type="ECO:0000313" key="5">
    <source>
        <dbReference type="EMBL" id="PSW22974.1"/>
    </source>
</evidence>
<dbReference type="PANTHER" id="PTHR24422">
    <property type="entry name" value="CHEMOTAXIS PROTEIN METHYLTRANSFERASE"/>
    <property type="match status" value="1"/>
</dbReference>
<dbReference type="SUPFAM" id="SSF55785">
    <property type="entry name" value="PYP-like sensor domain (PAS domain)"/>
    <property type="match status" value="2"/>
</dbReference>
<dbReference type="SMART" id="SM00283">
    <property type="entry name" value="MA"/>
    <property type="match status" value="1"/>
</dbReference>
<dbReference type="GO" id="GO:0016020">
    <property type="term" value="C:membrane"/>
    <property type="evidence" value="ECO:0007669"/>
    <property type="project" value="InterPro"/>
</dbReference>
<dbReference type="PROSITE" id="PS50112">
    <property type="entry name" value="PAS"/>
    <property type="match status" value="1"/>
</dbReference>
<dbReference type="InterPro" id="IPR050903">
    <property type="entry name" value="Bact_Chemotaxis_MeTrfase"/>
</dbReference>
<feature type="domain" description="Methyl-accepting transducer" evidence="2">
    <location>
        <begin position="248"/>
        <end position="432"/>
    </location>
</feature>
<keyword evidence="1" id="KW-0807">Transducer</keyword>
<proteinExistence type="predicted"/>
<dbReference type="CDD" id="cd11386">
    <property type="entry name" value="MCP_signal"/>
    <property type="match status" value="1"/>
</dbReference>
<dbReference type="PROSITE" id="PS50113">
    <property type="entry name" value="PAC"/>
    <property type="match status" value="1"/>
</dbReference>
<feature type="domain" description="PAC" evidence="4">
    <location>
        <begin position="211"/>
        <end position="263"/>
    </location>
</feature>
<organism evidence="5 6">
    <name type="scientific">Photobacterium swingsii</name>
    <dbReference type="NCBI Taxonomy" id="680026"/>
    <lineage>
        <taxon>Bacteria</taxon>
        <taxon>Pseudomonadati</taxon>
        <taxon>Pseudomonadota</taxon>
        <taxon>Gammaproteobacteria</taxon>
        <taxon>Vibrionales</taxon>
        <taxon>Vibrionaceae</taxon>
        <taxon>Photobacterium</taxon>
    </lineage>
</organism>
<dbReference type="GO" id="GO:0006935">
    <property type="term" value="P:chemotaxis"/>
    <property type="evidence" value="ECO:0007669"/>
    <property type="project" value="UniProtKB-ARBA"/>
</dbReference>
<name>A0A0J8V9Y7_9GAMM</name>
<evidence type="ECO:0000259" key="3">
    <source>
        <dbReference type="PROSITE" id="PS50112"/>
    </source>
</evidence>
<keyword evidence="6" id="KW-1185">Reference proteome</keyword>
<accession>A0A0J8V9Y7</accession>
<dbReference type="Gene3D" id="1.10.287.950">
    <property type="entry name" value="Methyl-accepting chemotaxis protein"/>
    <property type="match status" value="1"/>
</dbReference>
<comment type="caution">
    <text evidence="5">The sequence shown here is derived from an EMBL/GenBank/DDBJ whole genome shotgun (WGS) entry which is preliminary data.</text>
</comment>
<dbReference type="RefSeq" id="WP_048899339.1">
    <property type="nucleotide sequence ID" value="NZ_AP024853.1"/>
</dbReference>
<dbReference type="CDD" id="cd00130">
    <property type="entry name" value="PAS"/>
    <property type="match status" value="2"/>
</dbReference>
<dbReference type="PROSITE" id="PS50111">
    <property type="entry name" value="CHEMOTAXIS_TRANSDUC_2"/>
    <property type="match status" value="1"/>
</dbReference>
<dbReference type="Pfam" id="PF08448">
    <property type="entry name" value="PAS_4"/>
    <property type="match status" value="2"/>
</dbReference>
<reference evidence="5 6" key="1">
    <citation type="submission" date="2018-01" db="EMBL/GenBank/DDBJ databases">
        <title>Whole genome sequencing of Histamine producing bacteria.</title>
        <authorList>
            <person name="Butler K."/>
        </authorList>
    </citation>
    <scope>NUCLEOTIDE SEQUENCE [LARGE SCALE GENOMIC DNA]</scope>
    <source>
        <strain evidence="5 6">DSM 24669</strain>
    </source>
</reference>
<dbReference type="InterPro" id="IPR000700">
    <property type="entry name" value="PAS-assoc_C"/>
</dbReference>
<protein>
    <submittedName>
        <fullName evidence="5">PAS domain S-box protein</fullName>
    </submittedName>
</protein>
<gene>
    <name evidence="5" type="ORF">C9I94_17495</name>
</gene>
<dbReference type="GO" id="GO:0007165">
    <property type="term" value="P:signal transduction"/>
    <property type="evidence" value="ECO:0007669"/>
    <property type="project" value="UniProtKB-KW"/>
</dbReference>
<dbReference type="SUPFAM" id="SSF58104">
    <property type="entry name" value="Methyl-accepting chemotaxis protein (MCP) signaling domain"/>
    <property type="match status" value="1"/>
</dbReference>
<dbReference type="InterPro" id="IPR001610">
    <property type="entry name" value="PAC"/>
</dbReference>
<dbReference type="Gene3D" id="3.30.450.20">
    <property type="entry name" value="PAS domain"/>
    <property type="match status" value="2"/>
</dbReference>
<dbReference type="AlphaFoldDB" id="A0A0J8V9Y7"/>